<comment type="similarity">
    <text evidence="1">Belongs to the thiolase-like superfamily. Chalcone/stilbene synthases family.</text>
</comment>
<dbReference type="HOGENOM" id="CLU_034992_5_1_1"/>
<dbReference type="PANTHER" id="PTHR11877:SF74">
    <property type="entry name" value="TYPE III POLYKETIDE SYNTHASE B"/>
    <property type="match status" value="1"/>
</dbReference>
<dbReference type="AlphaFoldDB" id="A2ZEW7"/>
<dbReference type="Pfam" id="PF02797">
    <property type="entry name" value="Chal_sti_synt_C"/>
    <property type="match status" value="1"/>
</dbReference>
<dbReference type="InterPro" id="IPR016039">
    <property type="entry name" value="Thiolase-like"/>
</dbReference>
<reference evidence="3 4" key="1">
    <citation type="journal article" date="2005" name="PLoS Biol.">
        <title>The genomes of Oryza sativa: a history of duplications.</title>
        <authorList>
            <person name="Yu J."/>
            <person name="Wang J."/>
            <person name="Lin W."/>
            <person name="Li S."/>
            <person name="Li H."/>
            <person name="Zhou J."/>
            <person name="Ni P."/>
            <person name="Dong W."/>
            <person name="Hu S."/>
            <person name="Zeng C."/>
            <person name="Zhang J."/>
            <person name="Zhang Y."/>
            <person name="Li R."/>
            <person name="Xu Z."/>
            <person name="Li S."/>
            <person name="Li X."/>
            <person name="Zheng H."/>
            <person name="Cong L."/>
            <person name="Lin L."/>
            <person name="Yin J."/>
            <person name="Geng J."/>
            <person name="Li G."/>
            <person name="Shi J."/>
            <person name="Liu J."/>
            <person name="Lv H."/>
            <person name="Li J."/>
            <person name="Wang J."/>
            <person name="Deng Y."/>
            <person name="Ran L."/>
            <person name="Shi X."/>
            <person name="Wang X."/>
            <person name="Wu Q."/>
            <person name="Li C."/>
            <person name="Ren X."/>
            <person name="Wang J."/>
            <person name="Wang X."/>
            <person name="Li D."/>
            <person name="Liu D."/>
            <person name="Zhang X."/>
            <person name="Ji Z."/>
            <person name="Zhao W."/>
            <person name="Sun Y."/>
            <person name="Zhang Z."/>
            <person name="Bao J."/>
            <person name="Han Y."/>
            <person name="Dong L."/>
            <person name="Ji J."/>
            <person name="Chen P."/>
            <person name="Wu S."/>
            <person name="Liu J."/>
            <person name="Xiao Y."/>
            <person name="Bu D."/>
            <person name="Tan J."/>
            <person name="Yang L."/>
            <person name="Ye C."/>
            <person name="Zhang J."/>
            <person name="Xu J."/>
            <person name="Zhou Y."/>
            <person name="Yu Y."/>
            <person name="Zhang B."/>
            <person name="Zhuang S."/>
            <person name="Wei H."/>
            <person name="Liu B."/>
            <person name="Lei M."/>
            <person name="Yu H."/>
            <person name="Li Y."/>
            <person name="Xu H."/>
            <person name="Wei S."/>
            <person name="He X."/>
            <person name="Fang L."/>
            <person name="Zhang Z."/>
            <person name="Zhang Y."/>
            <person name="Huang X."/>
            <person name="Su Z."/>
            <person name="Tong W."/>
            <person name="Li J."/>
            <person name="Tong Z."/>
            <person name="Li S."/>
            <person name="Ye J."/>
            <person name="Wang L."/>
            <person name="Fang L."/>
            <person name="Lei T."/>
            <person name="Chen C."/>
            <person name="Chen H."/>
            <person name="Xu Z."/>
            <person name="Li H."/>
            <person name="Huang H."/>
            <person name="Zhang F."/>
            <person name="Xu H."/>
            <person name="Li N."/>
            <person name="Zhao C."/>
            <person name="Li S."/>
            <person name="Dong L."/>
            <person name="Huang Y."/>
            <person name="Li L."/>
            <person name="Xi Y."/>
            <person name="Qi Q."/>
            <person name="Li W."/>
            <person name="Zhang B."/>
            <person name="Hu W."/>
            <person name="Zhang Y."/>
            <person name="Tian X."/>
            <person name="Jiao Y."/>
            <person name="Liang X."/>
            <person name="Jin J."/>
            <person name="Gao L."/>
            <person name="Zheng W."/>
            <person name="Hao B."/>
            <person name="Liu S."/>
            <person name="Wang W."/>
            <person name="Yuan L."/>
            <person name="Cao M."/>
            <person name="McDermott J."/>
            <person name="Samudrala R."/>
            <person name="Wang J."/>
            <person name="Wong G.K."/>
            <person name="Yang H."/>
        </authorList>
    </citation>
    <scope>NUCLEOTIDE SEQUENCE [LARGE SCALE GENOMIC DNA]</scope>
    <source>
        <strain evidence="4">cv. 93-11</strain>
    </source>
</reference>
<feature type="domain" description="Chalcone/stilbene synthase C-terminal" evidence="2">
    <location>
        <begin position="1"/>
        <end position="141"/>
    </location>
</feature>
<gene>
    <name evidence="3" type="ORF">OsI_36333</name>
</gene>
<evidence type="ECO:0000313" key="3">
    <source>
        <dbReference type="EMBL" id="EAY81151.1"/>
    </source>
</evidence>
<sequence length="145" mass="15288">MVSAAQTVLPESEGGAEGQLNASGLVFRPSFELPAMVRDNIEQCLAEGIGKHVAHGGWNDLFWAVHPGGRKILDVVEDRLALAPGKLDASRHVLSEYGNMSGASIIFVLDELRRRGDMPSGGLGVMLGIGPGISIETMLLRVAAA</sequence>
<evidence type="ECO:0000259" key="2">
    <source>
        <dbReference type="Pfam" id="PF02797"/>
    </source>
</evidence>
<dbReference type="SUPFAM" id="SSF53901">
    <property type="entry name" value="Thiolase-like"/>
    <property type="match status" value="1"/>
</dbReference>
<keyword evidence="4" id="KW-1185">Reference proteome</keyword>
<dbReference type="GO" id="GO:0030639">
    <property type="term" value="P:polyketide biosynthetic process"/>
    <property type="evidence" value="ECO:0007669"/>
    <property type="project" value="TreeGrafter"/>
</dbReference>
<dbReference type="InterPro" id="IPR012328">
    <property type="entry name" value="Chalcone/stilbene_synt_C"/>
</dbReference>
<dbReference type="Gramene" id="BGIOSGA033882-TA">
    <property type="protein sequence ID" value="BGIOSGA033882-PA"/>
    <property type="gene ID" value="BGIOSGA033882"/>
</dbReference>
<dbReference type="PANTHER" id="PTHR11877">
    <property type="entry name" value="HYDROXYMETHYLGLUTARYL-COA SYNTHASE"/>
    <property type="match status" value="1"/>
</dbReference>
<name>A2ZEW7_ORYSI</name>
<dbReference type="Proteomes" id="UP000007015">
    <property type="component" value="Chromosome 11"/>
</dbReference>
<dbReference type="InterPro" id="IPR011141">
    <property type="entry name" value="Polyketide_synthase_type-III"/>
</dbReference>
<dbReference type="Gene3D" id="3.40.47.10">
    <property type="match status" value="1"/>
</dbReference>
<evidence type="ECO:0000256" key="1">
    <source>
        <dbReference type="ARBA" id="ARBA00005531"/>
    </source>
</evidence>
<organism evidence="3 4">
    <name type="scientific">Oryza sativa subsp. indica</name>
    <name type="common">Rice</name>
    <dbReference type="NCBI Taxonomy" id="39946"/>
    <lineage>
        <taxon>Eukaryota</taxon>
        <taxon>Viridiplantae</taxon>
        <taxon>Streptophyta</taxon>
        <taxon>Embryophyta</taxon>
        <taxon>Tracheophyta</taxon>
        <taxon>Spermatophyta</taxon>
        <taxon>Magnoliopsida</taxon>
        <taxon>Liliopsida</taxon>
        <taxon>Poales</taxon>
        <taxon>Poaceae</taxon>
        <taxon>BOP clade</taxon>
        <taxon>Oryzoideae</taxon>
        <taxon>Oryzeae</taxon>
        <taxon>Oryzinae</taxon>
        <taxon>Oryza</taxon>
        <taxon>Oryza sativa</taxon>
    </lineage>
</organism>
<evidence type="ECO:0000313" key="4">
    <source>
        <dbReference type="Proteomes" id="UP000007015"/>
    </source>
</evidence>
<dbReference type="FunFam" id="3.40.47.10:FF:000014">
    <property type="entry name" value="Chalcone synthase 1"/>
    <property type="match status" value="1"/>
</dbReference>
<proteinExistence type="inferred from homology"/>
<accession>A2ZEW7</accession>
<protein>
    <recommendedName>
        <fullName evidence="2">Chalcone/stilbene synthase C-terminal domain-containing protein</fullName>
    </recommendedName>
</protein>
<dbReference type="EMBL" id="CM000136">
    <property type="protein sequence ID" value="EAY81151.1"/>
    <property type="molecule type" value="Genomic_DNA"/>
</dbReference>
<dbReference type="OMA" id="NEEVFWI"/>
<dbReference type="STRING" id="39946.A2ZEW7"/>
<dbReference type="GO" id="GO:0016747">
    <property type="term" value="F:acyltransferase activity, transferring groups other than amino-acyl groups"/>
    <property type="evidence" value="ECO:0007669"/>
    <property type="project" value="InterPro"/>
</dbReference>